<reference evidence="2 3" key="1">
    <citation type="submission" date="2015-11" db="EMBL/GenBank/DDBJ databases">
        <title>Genome sequences of Lysobacter enzymogenes strain C3 and Lysobacter antibioticus ATCC 29479.</title>
        <authorList>
            <person name="Kobayashi D.Y."/>
        </authorList>
    </citation>
    <scope>NUCLEOTIDE SEQUENCE [LARGE SCALE GENOMIC DNA]</scope>
    <source>
        <strain evidence="2 3">C3</strain>
    </source>
</reference>
<dbReference type="InterPro" id="IPR025164">
    <property type="entry name" value="Toastrack_DUF4097"/>
</dbReference>
<dbReference type="Pfam" id="PF13349">
    <property type="entry name" value="DUF4097"/>
    <property type="match status" value="1"/>
</dbReference>
<accession>A0A0S2DHG9</accession>
<evidence type="ECO:0000259" key="1">
    <source>
        <dbReference type="Pfam" id="PF13349"/>
    </source>
</evidence>
<feature type="domain" description="DUF4097" evidence="1">
    <location>
        <begin position="88"/>
        <end position="254"/>
    </location>
</feature>
<organism evidence="2 3">
    <name type="scientific">Lysobacter enzymogenes</name>
    <dbReference type="NCBI Taxonomy" id="69"/>
    <lineage>
        <taxon>Bacteria</taxon>
        <taxon>Pseudomonadati</taxon>
        <taxon>Pseudomonadota</taxon>
        <taxon>Gammaproteobacteria</taxon>
        <taxon>Lysobacterales</taxon>
        <taxon>Lysobacteraceae</taxon>
        <taxon>Lysobacter</taxon>
    </lineage>
</organism>
<dbReference type="STRING" id="69.GLE_2711"/>
<evidence type="ECO:0000313" key="3">
    <source>
        <dbReference type="Proteomes" id="UP000061569"/>
    </source>
</evidence>
<protein>
    <recommendedName>
        <fullName evidence="1">DUF4097 domain-containing protein</fullName>
    </recommendedName>
</protein>
<gene>
    <name evidence="2" type="ORF">GLE_2711</name>
</gene>
<dbReference type="PATRIC" id="fig|69.6.peg.2670"/>
<dbReference type="AlphaFoldDB" id="A0A0S2DHG9"/>
<proteinExistence type="predicted"/>
<dbReference type="KEGG" id="lez:GLE_2711"/>
<dbReference type="EMBL" id="CP013140">
    <property type="protein sequence ID" value="ALN58059.1"/>
    <property type="molecule type" value="Genomic_DNA"/>
</dbReference>
<sequence length="259" mass="26649">MRFPPSARPLLALLCAALLPGAAFAADRCDNAQPRNLALDLRGVEAVVFEIGSDDLIVEGGNGAPAVAGHACASNPADLAGLTLSQRREGNKLVVTAEHAKRFGLNFNGQRYMRLHASVPQNLRVQLKVGSGDASVRNVAALSADVNSGDIAIENVRGLTVASVGSGDIVLRDIGPLQIVSLGSGDLKARNVGGDVRIGTVGSGDVELDQVAGSVTLDRIGSGDLEVDGVRGDLRVARVGSGSVKHRGVSGRVDVPKQD</sequence>
<dbReference type="Gene3D" id="2.160.20.120">
    <property type="match status" value="1"/>
</dbReference>
<dbReference type="Proteomes" id="UP000061569">
    <property type="component" value="Chromosome"/>
</dbReference>
<evidence type="ECO:0000313" key="2">
    <source>
        <dbReference type="EMBL" id="ALN58059.1"/>
    </source>
</evidence>
<name>A0A0S2DHG9_LYSEN</name>
<dbReference type="OrthoDB" id="5944342at2"/>